<dbReference type="GO" id="GO:0005737">
    <property type="term" value="C:cytoplasm"/>
    <property type="evidence" value="ECO:0007669"/>
    <property type="project" value="TreeGrafter"/>
</dbReference>
<accession>A0AAE2CGY2</accession>
<evidence type="ECO:0000256" key="1">
    <source>
        <dbReference type="ARBA" id="ARBA00008049"/>
    </source>
</evidence>
<evidence type="ECO:0000256" key="9">
    <source>
        <dbReference type="ARBA" id="ARBA00023203"/>
    </source>
</evidence>
<evidence type="ECO:0000256" key="8">
    <source>
        <dbReference type="ARBA" id="ARBA00023175"/>
    </source>
</evidence>
<dbReference type="PRINTS" id="PR00193">
    <property type="entry name" value="MYOSINHEAVY"/>
</dbReference>
<keyword evidence="6 11" id="KW-0175">Coiled coil</keyword>
<dbReference type="GO" id="GO:0005524">
    <property type="term" value="F:ATP binding"/>
    <property type="evidence" value="ECO:0007669"/>
    <property type="project" value="UniProtKB-UniRule"/>
</dbReference>
<reference evidence="13" key="1">
    <citation type="submission" date="2020-06" db="EMBL/GenBank/DDBJ databases">
        <authorList>
            <person name="Li T."/>
            <person name="Hu X."/>
            <person name="Zhang T."/>
            <person name="Song X."/>
            <person name="Zhang H."/>
            <person name="Dai N."/>
            <person name="Sheng W."/>
            <person name="Hou X."/>
            <person name="Wei L."/>
        </authorList>
    </citation>
    <scope>NUCLEOTIDE SEQUENCE</scope>
    <source>
        <strain evidence="13">3651</strain>
        <tissue evidence="13">Leaf</tissue>
    </source>
</reference>
<comment type="similarity">
    <text evidence="1">Belongs to the TRAFAC class myosin-kinesin ATPase superfamily. Myosin family. Plant myosin class XI subfamily.</text>
</comment>
<dbReference type="SMART" id="SM00242">
    <property type="entry name" value="MYSc"/>
    <property type="match status" value="1"/>
</dbReference>
<evidence type="ECO:0000256" key="3">
    <source>
        <dbReference type="ARBA" id="ARBA00022741"/>
    </source>
</evidence>
<feature type="binding site" evidence="10">
    <location>
        <begin position="112"/>
        <end position="119"/>
    </location>
    <ligand>
        <name>ATP</name>
        <dbReference type="ChEBI" id="CHEBI:30616"/>
    </ligand>
</feature>
<sequence>AVAAVAKVYPKDPDAPSYGVVDMTKLAYLHEPGVLHNLRCRYNMNEIYTYTGSILIAVNPFQRLPHLYNNDIMEQYSGRALGEMSPHPFAIADAAYRQMINEGISQSILVSGESGAGKTESTKMLMQYLAYMGGRVAAEGRSVEQKVLESNPVLEAFGNAKTVRNNNSSRFGKFVEIQFNNRGRICGAAIRTYLLERSRVCQVSDPERNYHCFYMLCAAPAEDIEKYKLGDPRMFRYLNQSNCYELDGIDDGKEYLSTRRAMDVVGISSDEQDSIFRVVAGILHLGNIEFAKGREGDDSQPKDDKSQFHLKTAADLLMCNEKSLENSLCKRVMVTPDETITKSLDPDAAAISRDGLAKILYSRLFDWLVNKINHSIGQDPESKFLIGVLDIYGFESFKTNSFEQFCINLTNEKLQQHFNQHVFKMEQEEYSKEEIDWSYIEFIDNQDILDLIEKKPGGIIALLDEACMFPKSTNETFAQKLYQTFRNHKRFAKPKLSRSAFTICHYAGDVTYQTELFLDKNKDYVVPEHQALLSSSNSSFVSSLFPPLPQESSKTSKFSSIGSQFKQQLQALLETLSSTEPHYVRCVKPNNLLKPALFDNSNVLQQLRCGGVMEAIRISCAGYPTRRTFDEFISRFKMLEPNFVNGSYDEVNACRRLLDKVDLKGYQIGKTKVFLRAGQMAELDSHRSRVLGRSACIIQRRIRSYLERKKFISLRMSAIQIQTLCRGQVARHIYGHRRRTVAALTIQKDARAFVDRKAYKLLSSSAILIQAGMRGVAARNDLQLRKNTKAAIVIQSHCRRALACGRYLRLKRAAITTQCAWRAKQARKELRMLKLAAKETGTLQEAKCKLEKEVEELSWQLQLEKRIRADIEEAKNQETARLSSALEKMQLQFQETKNQLMKELEAAKKLAGQAPFIQDVPVTEHELVDKLTAENEKLKSLVSSLEKRIDETEKKYEETNKLSEDRLKQALEAETKIIQLKTTVQRLEEKLSDIEIEDQILHRQALKSNPPGKMSGHLVQTTQPMENGSHVSHLYTRQI</sequence>
<feature type="region of interest" description="Actin-binding" evidence="10">
    <location>
        <begin position="569"/>
        <end position="591"/>
    </location>
</feature>
<dbReference type="Gene3D" id="1.10.10.820">
    <property type="match status" value="1"/>
</dbReference>
<keyword evidence="9 10" id="KW-0009">Actin-binding</keyword>
<feature type="non-terminal residue" evidence="13">
    <location>
        <position position="1"/>
    </location>
</feature>
<keyword evidence="8 10" id="KW-0505">Motor protein</keyword>
<comment type="caution">
    <text evidence="13">The sequence shown here is derived from an EMBL/GenBank/DDBJ whole genome shotgun (WGS) entry which is preliminary data.</text>
</comment>
<evidence type="ECO:0000259" key="12">
    <source>
        <dbReference type="PROSITE" id="PS51456"/>
    </source>
</evidence>
<keyword evidence="3 10" id="KW-0547">Nucleotide-binding</keyword>
<protein>
    <submittedName>
        <fullName evidence="13">Myosin-8</fullName>
    </submittedName>
</protein>
<dbReference type="Gene3D" id="1.20.5.190">
    <property type="match status" value="3"/>
</dbReference>
<dbReference type="AlphaFoldDB" id="A0AAE2CGY2"/>
<dbReference type="Gene3D" id="1.20.120.720">
    <property type="entry name" value="Myosin VI head, motor domain, U50 subdomain"/>
    <property type="match status" value="1"/>
</dbReference>
<dbReference type="InterPro" id="IPR036961">
    <property type="entry name" value="Kinesin_motor_dom_sf"/>
</dbReference>
<organism evidence="13 14">
    <name type="scientific">Sesamum alatum</name>
    <dbReference type="NCBI Taxonomy" id="300844"/>
    <lineage>
        <taxon>Eukaryota</taxon>
        <taxon>Viridiplantae</taxon>
        <taxon>Streptophyta</taxon>
        <taxon>Embryophyta</taxon>
        <taxon>Tracheophyta</taxon>
        <taxon>Spermatophyta</taxon>
        <taxon>Magnoliopsida</taxon>
        <taxon>eudicotyledons</taxon>
        <taxon>Gunneridae</taxon>
        <taxon>Pentapetalae</taxon>
        <taxon>asterids</taxon>
        <taxon>lamiids</taxon>
        <taxon>Lamiales</taxon>
        <taxon>Pedaliaceae</taxon>
        <taxon>Sesamum</taxon>
    </lineage>
</organism>
<evidence type="ECO:0000256" key="4">
    <source>
        <dbReference type="ARBA" id="ARBA00022840"/>
    </source>
</evidence>
<dbReference type="GO" id="GO:0007015">
    <property type="term" value="P:actin filament organization"/>
    <property type="evidence" value="ECO:0007669"/>
    <property type="project" value="TreeGrafter"/>
</dbReference>
<feature type="domain" description="Myosin motor" evidence="12">
    <location>
        <begin position="18"/>
        <end position="688"/>
    </location>
</feature>
<dbReference type="InterPro" id="IPR027417">
    <property type="entry name" value="P-loop_NTPase"/>
</dbReference>
<dbReference type="FunFam" id="1.20.5.190:FF:000001">
    <property type="entry name" value="unconventional myosin-Va"/>
    <property type="match status" value="1"/>
</dbReference>
<dbReference type="GO" id="GO:0016459">
    <property type="term" value="C:myosin complex"/>
    <property type="evidence" value="ECO:0007669"/>
    <property type="project" value="UniProtKB-KW"/>
</dbReference>
<dbReference type="SMART" id="SM00015">
    <property type="entry name" value="IQ"/>
    <property type="match status" value="6"/>
</dbReference>
<evidence type="ECO:0000256" key="6">
    <source>
        <dbReference type="ARBA" id="ARBA00023054"/>
    </source>
</evidence>
<dbReference type="FunFam" id="1.20.120.720:FF:000011">
    <property type="entry name" value="Myosin 2"/>
    <property type="match status" value="1"/>
</dbReference>
<keyword evidence="14" id="KW-1185">Reference proteome</keyword>
<dbReference type="FunFam" id="1.20.58.530:FF:000002">
    <property type="entry name" value="Class V myosin"/>
    <property type="match status" value="1"/>
</dbReference>
<dbReference type="GO" id="GO:0005516">
    <property type="term" value="F:calmodulin binding"/>
    <property type="evidence" value="ECO:0007669"/>
    <property type="project" value="UniProtKB-KW"/>
</dbReference>
<name>A0AAE2CGY2_9LAMI</name>
<dbReference type="InterPro" id="IPR001609">
    <property type="entry name" value="Myosin_head_motor_dom-like"/>
</dbReference>
<dbReference type="Gene3D" id="1.20.58.530">
    <property type="match status" value="1"/>
</dbReference>
<keyword evidence="2" id="KW-0677">Repeat</keyword>
<dbReference type="CDD" id="cd01384">
    <property type="entry name" value="MYSc_Myo11"/>
    <property type="match status" value="1"/>
</dbReference>
<keyword evidence="7 10" id="KW-0518">Myosin</keyword>
<dbReference type="Gene3D" id="6.20.240.20">
    <property type="match status" value="1"/>
</dbReference>
<dbReference type="GO" id="GO:0016020">
    <property type="term" value="C:membrane"/>
    <property type="evidence" value="ECO:0007669"/>
    <property type="project" value="TreeGrafter"/>
</dbReference>
<proteinExistence type="inferred from homology"/>
<dbReference type="GO" id="GO:0051015">
    <property type="term" value="F:actin filament binding"/>
    <property type="evidence" value="ECO:0007669"/>
    <property type="project" value="TreeGrafter"/>
</dbReference>
<evidence type="ECO:0000256" key="7">
    <source>
        <dbReference type="ARBA" id="ARBA00023123"/>
    </source>
</evidence>
<dbReference type="PROSITE" id="PS50096">
    <property type="entry name" value="IQ"/>
    <property type="match status" value="4"/>
</dbReference>
<dbReference type="GO" id="GO:0000146">
    <property type="term" value="F:microfilament motor activity"/>
    <property type="evidence" value="ECO:0007669"/>
    <property type="project" value="TreeGrafter"/>
</dbReference>
<dbReference type="PROSITE" id="PS51456">
    <property type="entry name" value="MYOSIN_MOTOR"/>
    <property type="match status" value="1"/>
</dbReference>
<dbReference type="FunFam" id="1.10.10.820:FF:000001">
    <property type="entry name" value="Myosin heavy chain"/>
    <property type="match status" value="1"/>
</dbReference>
<dbReference type="EMBL" id="JACGWO010000008">
    <property type="protein sequence ID" value="KAK4421670.1"/>
    <property type="molecule type" value="Genomic_DNA"/>
</dbReference>
<dbReference type="GO" id="GO:0030048">
    <property type="term" value="P:actin filament-based movement"/>
    <property type="evidence" value="ECO:0007669"/>
    <property type="project" value="UniProtKB-ARBA"/>
</dbReference>
<evidence type="ECO:0000256" key="11">
    <source>
        <dbReference type="SAM" id="Coils"/>
    </source>
</evidence>
<dbReference type="PANTHER" id="PTHR13140:SF835">
    <property type="entry name" value="MYOSIN-6-LIKE ISOFORM X1"/>
    <property type="match status" value="1"/>
</dbReference>
<gene>
    <name evidence="13" type="ORF">Salat_2117600</name>
</gene>
<evidence type="ECO:0000313" key="14">
    <source>
        <dbReference type="Proteomes" id="UP001293254"/>
    </source>
</evidence>
<dbReference type="Gene3D" id="3.40.850.10">
    <property type="entry name" value="Kinesin motor domain"/>
    <property type="match status" value="1"/>
</dbReference>
<evidence type="ECO:0000256" key="2">
    <source>
        <dbReference type="ARBA" id="ARBA00022737"/>
    </source>
</evidence>
<dbReference type="Pfam" id="PF00063">
    <property type="entry name" value="Myosin_head"/>
    <property type="match status" value="1"/>
</dbReference>
<keyword evidence="5" id="KW-0112">Calmodulin-binding</keyword>
<dbReference type="InterPro" id="IPR036018">
    <property type="entry name" value="MYSc_Myo11"/>
</dbReference>
<keyword evidence="4 10" id="KW-0067">ATP-binding</keyword>
<dbReference type="Pfam" id="PF00612">
    <property type="entry name" value="IQ"/>
    <property type="match status" value="5"/>
</dbReference>
<reference evidence="13" key="2">
    <citation type="journal article" date="2024" name="Plant">
        <title>Genomic evolution and insights into agronomic trait innovations of Sesamum species.</title>
        <authorList>
            <person name="Miao H."/>
            <person name="Wang L."/>
            <person name="Qu L."/>
            <person name="Liu H."/>
            <person name="Sun Y."/>
            <person name="Le M."/>
            <person name="Wang Q."/>
            <person name="Wei S."/>
            <person name="Zheng Y."/>
            <person name="Lin W."/>
            <person name="Duan Y."/>
            <person name="Cao H."/>
            <person name="Xiong S."/>
            <person name="Wang X."/>
            <person name="Wei L."/>
            <person name="Li C."/>
            <person name="Ma Q."/>
            <person name="Ju M."/>
            <person name="Zhao R."/>
            <person name="Li G."/>
            <person name="Mu C."/>
            <person name="Tian Q."/>
            <person name="Mei H."/>
            <person name="Zhang T."/>
            <person name="Gao T."/>
            <person name="Zhang H."/>
        </authorList>
    </citation>
    <scope>NUCLEOTIDE SEQUENCE</scope>
    <source>
        <strain evidence="13">3651</strain>
    </source>
</reference>
<evidence type="ECO:0000313" key="13">
    <source>
        <dbReference type="EMBL" id="KAK4421670.1"/>
    </source>
</evidence>
<dbReference type="SUPFAM" id="SSF52540">
    <property type="entry name" value="P-loop containing nucleoside triphosphate hydrolases"/>
    <property type="match status" value="2"/>
</dbReference>
<evidence type="ECO:0000256" key="5">
    <source>
        <dbReference type="ARBA" id="ARBA00022860"/>
    </source>
</evidence>
<evidence type="ECO:0000256" key="10">
    <source>
        <dbReference type="PROSITE-ProRule" id="PRU00782"/>
    </source>
</evidence>
<dbReference type="PANTHER" id="PTHR13140">
    <property type="entry name" value="MYOSIN"/>
    <property type="match status" value="1"/>
</dbReference>
<dbReference type="InterPro" id="IPR000048">
    <property type="entry name" value="IQ_motif_EF-hand-BS"/>
</dbReference>
<feature type="coiled-coil region" evidence="11">
    <location>
        <begin position="886"/>
        <end position="1004"/>
    </location>
</feature>
<dbReference type="Proteomes" id="UP001293254">
    <property type="component" value="Unassembled WGS sequence"/>
</dbReference>